<dbReference type="RefSeq" id="WP_073137032.1">
    <property type="nucleotide sequence ID" value="NZ_FQWQ01000002.1"/>
</dbReference>
<feature type="transmembrane region" description="Helical" evidence="1">
    <location>
        <begin position="167"/>
        <end position="191"/>
    </location>
</feature>
<dbReference type="AlphaFoldDB" id="A0A1M5SBU7"/>
<evidence type="ECO:0000313" key="3">
    <source>
        <dbReference type="Proteomes" id="UP000184212"/>
    </source>
</evidence>
<feature type="transmembrane region" description="Helical" evidence="1">
    <location>
        <begin position="72"/>
        <end position="91"/>
    </location>
</feature>
<keyword evidence="1" id="KW-1133">Transmembrane helix</keyword>
<dbReference type="EMBL" id="FQWQ01000002">
    <property type="protein sequence ID" value="SHH36092.1"/>
    <property type="molecule type" value="Genomic_DNA"/>
</dbReference>
<feature type="transmembrane region" description="Helical" evidence="1">
    <location>
        <begin position="132"/>
        <end position="155"/>
    </location>
</feature>
<feature type="transmembrane region" description="Helical" evidence="1">
    <location>
        <begin position="103"/>
        <end position="120"/>
    </location>
</feature>
<keyword evidence="3" id="KW-1185">Reference proteome</keyword>
<organism evidence="2 3">
    <name type="scientific">Chryseolinea serpens</name>
    <dbReference type="NCBI Taxonomy" id="947013"/>
    <lineage>
        <taxon>Bacteria</taxon>
        <taxon>Pseudomonadati</taxon>
        <taxon>Bacteroidota</taxon>
        <taxon>Cytophagia</taxon>
        <taxon>Cytophagales</taxon>
        <taxon>Fulvivirgaceae</taxon>
        <taxon>Chryseolinea</taxon>
    </lineage>
</organism>
<accession>A0A1M5SBU7</accession>
<dbReference type="OrthoDB" id="327939at2"/>
<sequence>MPKLISAGRLMFAIGMLGLSFICILAQDFIFGRPPALPAELAGMASMLGYVGAGVVALSALAILVNHKYAAYGALVIGLLILISALFRQVPSFASQWLNGLKSFFMVGGTIVIAATYTGEQRALKTLNEKNWDVLIYIGCVFLASFFIAGGYSHFLYAEFVIGFIPAYIPFHAFFTYFCAICLFAGGIGILIPGTRRLAALLSGIMVFGWFLLLHVPRFFANMNDPSDRMGLCESFAFAGFFFALAGLSEKKK</sequence>
<evidence type="ECO:0000313" key="2">
    <source>
        <dbReference type="EMBL" id="SHH36092.1"/>
    </source>
</evidence>
<feature type="transmembrane region" description="Helical" evidence="1">
    <location>
        <begin position="44"/>
        <end position="65"/>
    </location>
</feature>
<feature type="transmembrane region" description="Helical" evidence="1">
    <location>
        <begin position="12"/>
        <end position="32"/>
    </location>
</feature>
<evidence type="ECO:0008006" key="4">
    <source>
        <dbReference type="Google" id="ProtNLM"/>
    </source>
</evidence>
<protein>
    <recommendedName>
        <fullName evidence="4">DoxX protein</fullName>
    </recommendedName>
</protein>
<dbReference type="Proteomes" id="UP000184212">
    <property type="component" value="Unassembled WGS sequence"/>
</dbReference>
<reference evidence="2 3" key="1">
    <citation type="submission" date="2016-11" db="EMBL/GenBank/DDBJ databases">
        <authorList>
            <person name="Jaros S."/>
            <person name="Januszkiewicz K."/>
            <person name="Wedrychowicz H."/>
        </authorList>
    </citation>
    <scope>NUCLEOTIDE SEQUENCE [LARGE SCALE GENOMIC DNA]</scope>
    <source>
        <strain evidence="2 3">DSM 24574</strain>
    </source>
</reference>
<evidence type="ECO:0000256" key="1">
    <source>
        <dbReference type="SAM" id="Phobius"/>
    </source>
</evidence>
<name>A0A1M5SBU7_9BACT</name>
<keyword evidence="1" id="KW-0812">Transmembrane</keyword>
<keyword evidence="1" id="KW-0472">Membrane</keyword>
<proteinExistence type="predicted"/>
<gene>
    <name evidence="2" type="ORF">SAMN04488109_3857</name>
</gene>
<feature type="transmembrane region" description="Helical" evidence="1">
    <location>
        <begin position="229"/>
        <end position="248"/>
    </location>
</feature>
<feature type="transmembrane region" description="Helical" evidence="1">
    <location>
        <begin position="198"/>
        <end position="217"/>
    </location>
</feature>